<dbReference type="AlphaFoldDB" id="A0A7C0U3J0"/>
<sequence>MIRSLLVSISASFFTIPFLYLIYEKSKKTIHKQLNKEIFEYAKYLIDNEIFSILNMISKIMFSYGKANLLPVIESLPYMERKEIEEILGNREFFGFQIFKHWKESESYFSKLLENSFVISKLEDEQVIVIIKMINAMRNFQKFCLNINNFFEIENKNEYIKKEFAILDPKYAHPNNLRYPERLILIKKIDKDKGIVIDFGDFKKYTKPYLLKRYKIKNEKLNEFSEVVYNLLNLINRWLSLTGNKLLIDERKFRIRQLRNFNITQGVTEEEIEK</sequence>
<comment type="caution">
    <text evidence="2">The sequence shown here is derived from an EMBL/GenBank/DDBJ whole genome shotgun (WGS) entry which is preliminary data.</text>
</comment>
<accession>A0A7C0U3J0</accession>
<reference evidence="2" key="1">
    <citation type="journal article" date="2020" name="mSystems">
        <title>Genome- and Community-Level Interaction Insights into Carbon Utilization and Element Cycling Functions of Hydrothermarchaeota in Hydrothermal Sediment.</title>
        <authorList>
            <person name="Zhou Z."/>
            <person name="Liu Y."/>
            <person name="Xu W."/>
            <person name="Pan J."/>
            <person name="Luo Z.H."/>
            <person name="Li M."/>
        </authorList>
    </citation>
    <scope>NUCLEOTIDE SEQUENCE [LARGE SCALE GENOMIC DNA]</scope>
    <source>
        <strain evidence="2">HyVt-233</strain>
    </source>
</reference>
<organism evidence="2">
    <name type="scientific">Desulfofervidus auxilii</name>
    <dbReference type="NCBI Taxonomy" id="1621989"/>
    <lineage>
        <taxon>Bacteria</taxon>
        <taxon>Pseudomonadati</taxon>
        <taxon>Thermodesulfobacteriota</taxon>
        <taxon>Candidatus Desulfofervidia</taxon>
        <taxon>Candidatus Desulfofervidales</taxon>
        <taxon>Candidatus Desulfofervidaceae</taxon>
        <taxon>Candidatus Desulfofervidus</taxon>
    </lineage>
</organism>
<evidence type="ECO:0000256" key="1">
    <source>
        <dbReference type="SAM" id="Phobius"/>
    </source>
</evidence>
<name>A0A7C0U3J0_DESA2</name>
<gene>
    <name evidence="2" type="ORF">ENG63_08005</name>
</gene>
<proteinExistence type="predicted"/>
<keyword evidence="1" id="KW-1133">Transmembrane helix</keyword>
<protein>
    <submittedName>
        <fullName evidence="2">Uncharacterized protein</fullName>
    </submittedName>
</protein>
<evidence type="ECO:0000313" key="2">
    <source>
        <dbReference type="EMBL" id="HDD44783.1"/>
    </source>
</evidence>
<dbReference type="Proteomes" id="UP000886289">
    <property type="component" value="Unassembled WGS sequence"/>
</dbReference>
<keyword evidence="1" id="KW-0812">Transmembrane</keyword>
<keyword evidence="1" id="KW-0472">Membrane</keyword>
<feature type="transmembrane region" description="Helical" evidence="1">
    <location>
        <begin position="6"/>
        <end position="23"/>
    </location>
</feature>
<dbReference type="EMBL" id="DRBS01000298">
    <property type="protein sequence ID" value="HDD44783.1"/>
    <property type="molecule type" value="Genomic_DNA"/>
</dbReference>